<sequence length="338" mass="38108">MTEDYDIEALIGSTASDKTAALPDCILAPYTYLESIPSNNKNVRSTFLQAFNELYYHITNQELISSIDEVISIFHNASLLIDDIEDSSNFRRGLPTAHTQFGTPLTINSGNLMYFVALQKATQLPQLYKSHIDPQLSEKVSGILVDEMLNLHHGQGLDIYWRDAKESVTSPPTIEQYLQMIMNKTGGLFRLSVRLLECFDESTPAATTTNTPLANLLGIIYQIRDDYLNLVDPNYSHMKGYTGEDLIEGKLSLPILHCLLNSQDSPIKHVLLMKDREVLKSNGELVARCISYMETETKSLQFTHSLLKQYQQRAQDIILQNASEDCLLLQVVNKLCNV</sequence>
<keyword evidence="6" id="KW-1185">Reference proteome</keyword>
<gene>
    <name evidence="5" type="primary">BTS1</name>
    <name evidence="5" type="ORF">CAAN4_E00408</name>
</gene>
<reference evidence="5 6" key="1">
    <citation type="submission" date="2024-01" db="EMBL/GenBank/DDBJ databases">
        <authorList>
            <consortium name="Genoscope - CEA"/>
            <person name="William W."/>
        </authorList>
    </citation>
    <scope>NUCLEOTIDE SEQUENCE [LARGE SCALE GENOMIC DNA]</scope>
    <source>
        <strain evidence="5 6">29B2s-10</strain>
    </source>
</reference>
<evidence type="ECO:0000256" key="2">
    <source>
        <dbReference type="ARBA" id="ARBA00022723"/>
    </source>
</evidence>
<protein>
    <submittedName>
        <fullName evidence="5">Geranylgeranyl pyrophosphate synthase Bts1p</fullName>
    </submittedName>
</protein>
<keyword evidence="1 4" id="KW-0808">Transferase</keyword>
<dbReference type="PROSITE" id="PS00723">
    <property type="entry name" value="POLYPRENYL_SYNTHASE_1"/>
    <property type="match status" value="1"/>
</dbReference>
<name>A0ABP0EFD7_9ASCO</name>
<dbReference type="Pfam" id="PF00348">
    <property type="entry name" value="polyprenyl_synt"/>
    <property type="match status" value="1"/>
</dbReference>
<organism evidence="5 6">
    <name type="scientific">[Candida] anglica</name>
    <dbReference type="NCBI Taxonomy" id="148631"/>
    <lineage>
        <taxon>Eukaryota</taxon>
        <taxon>Fungi</taxon>
        <taxon>Dikarya</taxon>
        <taxon>Ascomycota</taxon>
        <taxon>Saccharomycotina</taxon>
        <taxon>Pichiomycetes</taxon>
        <taxon>Debaryomycetaceae</taxon>
        <taxon>Kurtzmaniella</taxon>
    </lineage>
</organism>
<dbReference type="SUPFAM" id="SSF48576">
    <property type="entry name" value="Terpenoid synthases"/>
    <property type="match status" value="1"/>
</dbReference>
<dbReference type="EMBL" id="OZ004257">
    <property type="protein sequence ID" value="CAK7906386.1"/>
    <property type="molecule type" value="Genomic_DNA"/>
</dbReference>
<dbReference type="SFLD" id="SFLDS00005">
    <property type="entry name" value="Isoprenoid_Synthase_Type_I"/>
    <property type="match status" value="1"/>
</dbReference>
<dbReference type="Gene3D" id="1.10.600.10">
    <property type="entry name" value="Farnesyl Diphosphate Synthase"/>
    <property type="match status" value="1"/>
</dbReference>
<comment type="similarity">
    <text evidence="4">Belongs to the FPP/GGPP synthase family.</text>
</comment>
<dbReference type="InterPro" id="IPR008949">
    <property type="entry name" value="Isoprenoid_synthase_dom_sf"/>
</dbReference>
<keyword evidence="3" id="KW-0460">Magnesium</keyword>
<evidence type="ECO:0000256" key="1">
    <source>
        <dbReference type="ARBA" id="ARBA00022679"/>
    </source>
</evidence>
<proteinExistence type="inferred from homology"/>
<dbReference type="PANTHER" id="PTHR12001">
    <property type="entry name" value="GERANYLGERANYL PYROPHOSPHATE SYNTHASE"/>
    <property type="match status" value="1"/>
</dbReference>
<dbReference type="InterPro" id="IPR000092">
    <property type="entry name" value="Polyprenyl_synt"/>
</dbReference>
<accession>A0ABP0EFD7</accession>
<evidence type="ECO:0000313" key="6">
    <source>
        <dbReference type="Proteomes" id="UP001497600"/>
    </source>
</evidence>
<evidence type="ECO:0000256" key="4">
    <source>
        <dbReference type="RuleBase" id="RU004466"/>
    </source>
</evidence>
<dbReference type="PROSITE" id="PS00444">
    <property type="entry name" value="POLYPRENYL_SYNTHASE_2"/>
    <property type="match status" value="1"/>
</dbReference>
<keyword evidence="2" id="KW-0479">Metal-binding</keyword>
<evidence type="ECO:0000313" key="5">
    <source>
        <dbReference type="EMBL" id="CAK7906386.1"/>
    </source>
</evidence>
<evidence type="ECO:0000256" key="3">
    <source>
        <dbReference type="ARBA" id="ARBA00022842"/>
    </source>
</evidence>
<dbReference type="Proteomes" id="UP001497600">
    <property type="component" value="Chromosome E"/>
</dbReference>
<dbReference type="PANTHER" id="PTHR12001:SF44">
    <property type="entry name" value="GERANYLGERANYL PYROPHOSPHATE SYNTHASE"/>
    <property type="match status" value="1"/>
</dbReference>
<dbReference type="InterPro" id="IPR033749">
    <property type="entry name" value="Polyprenyl_synt_CS"/>
</dbReference>